<dbReference type="WBParaSite" id="jg19787">
    <property type="protein sequence ID" value="jg19787"/>
    <property type="gene ID" value="jg19787"/>
</dbReference>
<evidence type="ECO:0000256" key="1">
    <source>
        <dbReference type="SAM" id="SignalP"/>
    </source>
</evidence>
<reference evidence="3" key="1">
    <citation type="submission" date="2022-11" db="UniProtKB">
        <authorList>
            <consortium name="WormBaseParasite"/>
        </authorList>
    </citation>
    <scope>IDENTIFICATION</scope>
</reference>
<keyword evidence="1" id="KW-0732">Signal</keyword>
<dbReference type="AlphaFoldDB" id="A0A915DJ22"/>
<feature type="signal peptide" evidence="1">
    <location>
        <begin position="1"/>
        <end position="22"/>
    </location>
</feature>
<dbReference type="Proteomes" id="UP000887574">
    <property type="component" value="Unplaced"/>
</dbReference>
<protein>
    <submittedName>
        <fullName evidence="3">Uncharacterized protein</fullName>
    </submittedName>
</protein>
<name>A0A915DJ22_9BILA</name>
<evidence type="ECO:0000313" key="2">
    <source>
        <dbReference type="Proteomes" id="UP000887574"/>
    </source>
</evidence>
<sequence>MQFSSKLTLLSILSTFVALSEASGLYGGVYGGHGWGAAPYYGHGHNEGHHGSTETKEIGDMTTTMMTDGTTDMDMVVSTTTHMQPDSRKDRNPTGPITNTEVKVLELMVTPTLKAMTVGTEMGTMKDTTTSTLTATEVTTEMEDMEDGAATEVTARLGGE</sequence>
<proteinExistence type="predicted"/>
<accession>A0A915DJ22</accession>
<organism evidence="2 3">
    <name type="scientific">Ditylenchus dipsaci</name>
    <dbReference type="NCBI Taxonomy" id="166011"/>
    <lineage>
        <taxon>Eukaryota</taxon>
        <taxon>Metazoa</taxon>
        <taxon>Ecdysozoa</taxon>
        <taxon>Nematoda</taxon>
        <taxon>Chromadorea</taxon>
        <taxon>Rhabditida</taxon>
        <taxon>Tylenchina</taxon>
        <taxon>Tylenchomorpha</taxon>
        <taxon>Sphaerularioidea</taxon>
        <taxon>Anguinidae</taxon>
        <taxon>Anguininae</taxon>
        <taxon>Ditylenchus</taxon>
    </lineage>
</organism>
<keyword evidence="2" id="KW-1185">Reference proteome</keyword>
<feature type="chain" id="PRO_5037207654" evidence="1">
    <location>
        <begin position="23"/>
        <end position="160"/>
    </location>
</feature>
<evidence type="ECO:0000313" key="3">
    <source>
        <dbReference type="WBParaSite" id="jg19787"/>
    </source>
</evidence>